<evidence type="ECO:0000256" key="3">
    <source>
        <dbReference type="ARBA" id="ARBA00022692"/>
    </source>
</evidence>
<keyword evidence="3" id="KW-0812">Transmembrane</keyword>
<evidence type="ECO:0000256" key="5">
    <source>
        <dbReference type="ARBA" id="ARBA00023136"/>
    </source>
</evidence>
<dbReference type="InterPro" id="IPR036458">
    <property type="entry name" value="Na:dicarbo_symporter_sf"/>
</dbReference>
<dbReference type="InterPro" id="IPR001991">
    <property type="entry name" value="Na-dicarboxylate_symporter"/>
</dbReference>
<dbReference type="GO" id="GO:0005886">
    <property type="term" value="C:plasma membrane"/>
    <property type="evidence" value="ECO:0007669"/>
    <property type="project" value="TreeGrafter"/>
</dbReference>
<proteinExistence type="predicted"/>
<dbReference type="eggNOG" id="COG1301">
    <property type="taxonomic scope" value="Bacteria"/>
</dbReference>
<dbReference type="AlphaFoldDB" id="V2QEA8"/>
<dbReference type="EMBL" id="CP097562">
    <property type="protein sequence ID" value="USF23975.1"/>
    <property type="molecule type" value="Genomic_DNA"/>
</dbReference>
<dbReference type="Proteomes" id="UP000017429">
    <property type="component" value="Chromosome"/>
</dbReference>
<dbReference type="Pfam" id="PF00375">
    <property type="entry name" value="SDF"/>
    <property type="match status" value="1"/>
</dbReference>
<name>V2QEA8_9BACT</name>
<protein>
    <submittedName>
        <fullName evidence="6">Serine/threonine transporter SstT</fullName>
    </submittedName>
</protein>
<dbReference type="Gene3D" id="1.10.3860.10">
    <property type="entry name" value="Sodium:dicarboxylate symporter"/>
    <property type="match status" value="1"/>
</dbReference>
<reference evidence="6" key="3">
    <citation type="submission" date="2022-06" db="EMBL/GenBank/DDBJ databases">
        <title>Resources to Facilitate Use of the Altered Schaedler Flora (ASF) Mouse Model to Study Microbiome Function.</title>
        <authorList>
            <person name="Proctor A."/>
            <person name="Parvinroo S."/>
            <person name="Richie T."/>
            <person name="Jia X."/>
            <person name="Lee S.T.M."/>
            <person name="Karp P.D."/>
            <person name="Paley S."/>
            <person name="Kostic A.D."/>
            <person name="Pierre J.F."/>
            <person name="Wannemuehler M.J."/>
            <person name="Phillips G.J."/>
        </authorList>
    </citation>
    <scope>NUCLEOTIDE SEQUENCE</scope>
    <source>
        <strain evidence="6">ASF457</strain>
    </source>
</reference>
<organism evidence="6 7">
    <name type="scientific">Mucispirillum schaedleri ASF457</name>
    <dbReference type="NCBI Taxonomy" id="1379858"/>
    <lineage>
        <taxon>Bacteria</taxon>
        <taxon>Pseudomonadati</taxon>
        <taxon>Deferribacterota</taxon>
        <taxon>Deferribacteres</taxon>
        <taxon>Deferribacterales</taxon>
        <taxon>Mucispirillaceae</taxon>
        <taxon>Mucispirillum</taxon>
    </lineage>
</organism>
<accession>V2QEA8</accession>
<gene>
    <name evidence="6" type="primary">sstT_2</name>
    <name evidence="6" type="ORF">N508_001050</name>
</gene>
<evidence type="ECO:0000256" key="1">
    <source>
        <dbReference type="ARBA" id="ARBA00004141"/>
    </source>
</evidence>
<evidence type="ECO:0000256" key="2">
    <source>
        <dbReference type="ARBA" id="ARBA00022448"/>
    </source>
</evidence>
<dbReference type="PANTHER" id="PTHR42865">
    <property type="entry name" value="PROTON/GLUTAMATE-ASPARTATE SYMPORTER"/>
    <property type="match status" value="1"/>
</dbReference>
<evidence type="ECO:0000313" key="7">
    <source>
        <dbReference type="Proteomes" id="UP000017429"/>
    </source>
</evidence>
<keyword evidence="7" id="KW-1185">Reference proteome</keyword>
<evidence type="ECO:0000313" key="6">
    <source>
        <dbReference type="EMBL" id="USF23975.1"/>
    </source>
</evidence>
<dbReference type="SUPFAM" id="SSF118215">
    <property type="entry name" value="Proton glutamate symport protein"/>
    <property type="match status" value="1"/>
</dbReference>
<dbReference type="PANTHER" id="PTHR42865:SF8">
    <property type="entry name" value="SERINE_THREONINE TRANSPORTER SSTT"/>
    <property type="match status" value="1"/>
</dbReference>
<dbReference type="GO" id="GO:0032329">
    <property type="term" value="P:serine transport"/>
    <property type="evidence" value="ECO:0007669"/>
    <property type="project" value="TreeGrafter"/>
</dbReference>
<comment type="subcellular location">
    <subcellularLocation>
        <location evidence="1">Membrane</location>
        <topology evidence="1">Multi-pass membrane protein</topology>
    </subcellularLocation>
</comment>
<dbReference type="KEGG" id="msch:N508_001050"/>
<sequence length="426" mass="45293">MACLYANKLLMENTMSLENQSTLKPVKFQAKLLIKIITAIIIGIVLGLILSLFSGGVVIAKILMIFNSIFSNFLSFIIPLLIIGLVAPGIGHLGRDAGKLLLITIVLAYAFTLFSGFSTYGIASLLYPFMLDGAALISPDADVSKGIQAYFTIDMPPIMSVTSALIFAFVLGFGLAVTKTEKIMDVVDDLRIIINKIISSVIIPLLPLYILTIFMSITYVGEIGKVLAVFIKIIILIFILTAVLLLIFFSIAGIVAHKNPLTLLKRMMPAYITALGTSSSAATIPVTLESTLSNGVRNSIASFAVPLCATINLSGSMLKIVACSLAVIYTTGMDISFSQYSAFIFTLAVAMVAAPGVPGGAIMTALAPLSAVLGFSQETNALMIALYIVMDSFGTATNVTGDGAIAVILDKIYKNDHNLTEDETES</sequence>
<dbReference type="PRINTS" id="PR00173">
    <property type="entry name" value="EDTRNSPORT"/>
</dbReference>
<keyword evidence="5" id="KW-0472">Membrane</keyword>
<keyword evidence="4" id="KW-1133">Transmembrane helix</keyword>
<reference evidence="6" key="2">
    <citation type="submission" date="2022-05" db="EMBL/GenBank/DDBJ databases">
        <authorList>
            <person name="Proctor A.L."/>
            <person name="Phillips G.J."/>
            <person name="Wannemuehler M.J."/>
        </authorList>
    </citation>
    <scope>NUCLEOTIDE SEQUENCE</scope>
    <source>
        <strain evidence="6">ASF457</strain>
    </source>
</reference>
<dbReference type="GO" id="GO:0005295">
    <property type="term" value="F:neutral L-amino acid:sodium symporter activity"/>
    <property type="evidence" value="ECO:0007669"/>
    <property type="project" value="TreeGrafter"/>
</dbReference>
<evidence type="ECO:0000256" key="4">
    <source>
        <dbReference type="ARBA" id="ARBA00022989"/>
    </source>
</evidence>
<keyword evidence="2" id="KW-0813">Transport</keyword>
<reference evidence="6" key="1">
    <citation type="journal article" date="2014" name="Genome Announc.">
        <title>Draft genome sequences of the altered schaedler flora, a defined bacterial community from gnotobiotic mice.</title>
        <authorList>
            <person name="Wannemuehler M.J."/>
            <person name="Overstreet A.M."/>
            <person name="Ward D.V."/>
            <person name="Phillips G.J."/>
        </authorList>
    </citation>
    <scope>NUCLEOTIDE SEQUENCE</scope>
    <source>
        <strain evidence="6">ASF457</strain>
    </source>
</reference>